<reference evidence="2" key="2">
    <citation type="submission" date="2020-09" db="EMBL/GenBank/DDBJ databases">
        <authorList>
            <person name="Sun Q."/>
            <person name="Ohkuma M."/>
        </authorList>
    </citation>
    <scope>NUCLEOTIDE SEQUENCE</scope>
    <source>
        <strain evidence="2">JCM 4391</strain>
    </source>
</reference>
<accession>A0A918I5M6</accession>
<protein>
    <recommendedName>
        <fullName evidence="4">Helicase</fullName>
    </recommendedName>
</protein>
<feature type="region of interest" description="Disordered" evidence="1">
    <location>
        <begin position="1"/>
        <end position="74"/>
    </location>
</feature>
<feature type="compositionally biased region" description="Basic and acidic residues" evidence="1">
    <location>
        <begin position="45"/>
        <end position="67"/>
    </location>
</feature>
<proteinExistence type="predicted"/>
<name>A0A918I5M6_9ACTN</name>
<gene>
    <name evidence="2" type="ORF">GCM10010274_65440</name>
</gene>
<dbReference type="Proteomes" id="UP000636661">
    <property type="component" value="Unassembled WGS sequence"/>
</dbReference>
<dbReference type="EMBL" id="BMTP01000034">
    <property type="protein sequence ID" value="GGU67958.1"/>
    <property type="molecule type" value="Genomic_DNA"/>
</dbReference>
<evidence type="ECO:0008006" key="4">
    <source>
        <dbReference type="Google" id="ProtNLM"/>
    </source>
</evidence>
<feature type="compositionally biased region" description="Polar residues" evidence="1">
    <location>
        <begin position="15"/>
        <end position="44"/>
    </location>
</feature>
<sequence>MADGDGAGRQDTTFRGRSNGTGSQSENAPNCDSVTSNAITPQDSDSPRISHLQDSDPHPETATDQHQHTPAYCLSPHCHETEGSHVKLGVWISNARVRREKLTAGQLTAIAALGVGWA</sequence>
<dbReference type="AlphaFoldDB" id="A0A918I5M6"/>
<keyword evidence="3" id="KW-1185">Reference proteome</keyword>
<organism evidence="2 3">
    <name type="scientific">Streptomyces lavendofoliae</name>
    <dbReference type="NCBI Taxonomy" id="67314"/>
    <lineage>
        <taxon>Bacteria</taxon>
        <taxon>Bacillati</taxon>
        <taxon>Actinomycetota</taxon>
        <taxon>Actinomycetes</taxon>
        <taxon>Kitasatosporales</taxon>
        <taxon>Streptomycetaceae</taxon>
        <taxon>Streptomyces</taxon>
    </lineage>
</organism>
<evidence type="ECO:0000313" key="2">
    <source>
        <dbReference type="EMBL" id="GGU67958.1"/>
    </source>
</evidence>
<evidence type="ECO:0000256" key="1">
    <source>
        <dbReference type="SAM" id="MobiDB-lite"/>
    </source>
</evidence>
<reference evidence="2" key="1">
    <citation type="journal article" date="2014" name="Int. J. Syst. Evol. Microbiol.">
        <title>Complete genome sequence of Corynebacterium casei LMG S-19264T (=DSM 44701T), isolated from a smear-ripened cheese.</title>
        <authorList>
            <consortium name="US DOE Joint Genome Institute (JGI-PGF)"/>
            <person name="Walter F."/>
            <person name="Albersmeier A."/>
            <person name="Kalinowski J."/>
            <person name="Ruckert C."/>
        </authorList>
    </citation>
    <scope>NUCLEOTIDE SEQUENCE</scope>
    <source>
        <strain evidence="2">JCM 4391</strain>
    </source>
</reference>
<feature type="compositionally biased region" description="Basic and acidic residues" evidence="1">
    <location>
        <begin position="1"/>
        <end position="14"/>
    </location>
</feature>
<comment type="caution">
    <text evidence="2">The sequence shown here is derived from an EMBL/GenBank/DDBJ whole genome shotgun (WGS) entry which is preliminary data.</text>
</comment>
<evidence type="ECO:0000313" key="3">
    <source>
        <dbReference type="Proteomes" id="UP000636661"/>
    </source>
</evidence>